<keyword evidence="2" id="KW-1185">Reference proteome</keyword>
<proteinExistence type="predicted"/>
<reference evidence="1" key="1">
    <citation type="submission" date="2022-10" db="EMBL/GenBank/DDBJ databases">
        <title>Culturing micro-colonial fungi from biological soil crusts in the Mojave desert and describing Neophaeococcomyces mojavensis, and introducing the new genera and species Taxawa tesnikishii.</title>
        <authorList>
            <person name="Kurbessoian T."/>
            <person name="Stajich J.E."/>
        </authorList>
    </citation>
    <scope>NUCLEOTIDE SEQUENCE</scope>
    <source>
        <strain evidence="1">JES_112</strain>
    </source>
</reference>
<dbReference type="EMBL" id="JAPDRQ010000124">
    <property type="protein sequence ID" value="KAJ9654311.1"/>
    <property type="molecule type" value="Genomic_DNA"/>
</dbReference>
<gene>
    <name evidence="1" type="ORF">H2198_006609</name>
</gene>
<accession>A0ACC3A2G1</accession>
<name>A0ACC3A2G1_9EURO</name>
<protein>
    <submittedName>
        <fullName evidence="1">Uncharacterized protein</fullName>
    </submittedName>
</protein>
<dbReference type="Proteomes" id="UP001172386">
    <property type="component" value="Unassembled WGS sequence"/>
</dbReference>
<sequence length="521" mass="56192">MASKNQTPDDLLAQLDDLSTQPKPRAIRPVTARAPRSNHGNTSQTEQDLLAELGNLAQRPSSRPGTPSLRANQRSAAANQSPKRTSTATPPLTAGVRTSEDKDQRKSGDSTRSSHQAFTPATTTADESPAEEQSTATSASQQSSGGGWGGWFSSMASAAVNTAQARVKDLQQQTTERGLPDTQKLTEQLKGNVGLLRQYGLSGETIGSLKNMGMGTFQNILQTIAPPISSHERLMIYITHDLHGYPSLEPTIYRVFERVMSQVEGGDLMVVQRGEEAGPKRSSRELGSRIGVMSLRGAWQDGPWWRSSGERRSTNAVGGLAEGTKLARVSAEGYAADFFAQKGGVEEAARKATETLSGSNPTRDSQIFLAIQAITRERQAELFQGGSSEEKDEKKDTAGDEFLFAIYLHDPIHGIAFHAVSQAVPMQWIDWLDAPNDVEGALPDSIREIIENGGVDPREWVSEWLEETLSLATGVVAQRYVARRMGVGEVAKGKSRLKEAMNTAQMVESGGGEAARAMGGM</sequence>
<evidence type="ECO:0000313" key="1">
    <source>
        <dbReference type="EMBL" id="KAJ9654311.1"/>
    </source>
</evidence>
<evidence type="ECO:0000313" key="2">
    <source>
        <dbReference type="Proteomes" id="UP001172386"/>
    </source>
</evidence>
<organism evidence="1 2">
    <name type="scientific">Neophaeococcomyces mojaviensis</name>
    <dbReference type="NCBI Taxonomy" id="3383035"/>
    <lineage>
        <taxon>Eukaryota</taxon>
        <taxon>Fungi</taxon>
        <taxon>Dikarya</taxon>
        <taxon>Ascomycota</taxon>
        <taxon>Pezizomycotina</taxon>
        <taxon>Eurotiomycetes</taxon>
        <taxon>Chaetothyriomycetidae</taxon>
        <taxon>Chaetothyriales</taxon>
        <taxon>Chaetothyriales incertae sedis</taxon>
        <taxon>Neophaeococcomyces</taxon>
    </lineage>
</organism>
<comment type="caution">
    <text evidence="1">The sequence shown here is derived from an EMBL/GenBank/DDBJ whole genome shotgun (WGS) entry which is preliminary data.</text>
</comment>